<accession>A0A816KU17</accession>
<dbReference type="AlphaFoldDB" id="A0A816KU17"/>
<dbReference type="Proteomes" id="UP001295469">
    <property type="component" value="Chromosome C05"/>
</dbReference>
<name>A0A816KU17_BRANA</name>
<sequence>MGKGRVVIAGSVNKTLEPWKINGPTVGTGWDPRAERAGVGGPLAVGGRGVTQISTQFISMDDRLNPELAMEYGNVKTAVFWDYASLQIPPYVDAKSIVHNLMLKLRQKNVMVAYMALVFKLSTRKLSRGQALSLSMYKSILQLFLIVVKSIGHTLMLKLRQKKCIILLLRLWWSFPGTEILSFPLQSYVSRCSTESCGENSYLELKPVKA</sequence>
<proteinExistence type="predicted"/>
<dbReference type="EMBL" id="HG994369">
    <property type="protein sequence ID" value="CAF1927816.1"/>
    <property type="molecule type" value="Genomic_DNA"/>
</dbReference>
<evidence type="ECO:0000313" key="1">
    <source>
        <dbReference type="EMBL" id="CAF1927816.1"/>
    </source>
</evidence>
<reference evidence="1" key="1">
    <citation type="submission" date="2021-01" db="EMBL/GenBank/DDBJ databases">
        <authorList>
            <consortium name="Genoscope - CEA"/>
            <person name="William W."/>
        </authorList>
    </citation>
    <scope>NUCLEOTIDE SEQUENCE</scope>
</reference>
<organism evidence="1">
    <name type="scientific">Brassica napus</name>
    <name type="common">Rape</name>
    <dbReference type="NCBI Taxonomy" id="3708"/>
    <lineage>
        <taxon>Eukaryota</taxon>
        <taxon>Viridiplantae</taxon>
        <taxon>Streptophyta</taxon>
        <taxon>Embryophyta</taxon>
        <taxon>Tracheophyta</taxon>
        <taxon>Spermatophyta</taxon>
        <taxon>Magnoliopsida</taxon>
        <taxon>eudicotyledons</taxon>
        <taxon>Gunneridae</taxon>
        <taxon>Pentapetalae</taxon>
        <taxon>rosids</taxon>
        <taxon>malvids</taxon>
        <taxon>Brassicales</taxon>
        <taxon>Brassicaceae</taxon>
        <taxon>Brassiceae</taxon>
        <taxon>Brassica</taxon>
    </lineage>
</organism>
<protein>
    <submittedName>
        <fullName evidence="1">(rape) hypothetical protein</fullName>
    </submittedName>
</protein>
<gene>
    <name evidence="1" type="ORF">DARMORV10_C05P22160.1</name>
</gene>